<dbReference type="Pfam" id="PF08666">
    <property type="entry name" value="SAF"/>
    <property type="match status" value="1"/>
</dbReference>
<dbReference type="AlphaFoldDB" id="A0A5Q2FC65"/>
<evidence type="ECO:0000313" key="5">
    <source>
        <dbReference type="Proteomes" id="UP000386847"/>
    </source>
</evidence>
<feature type="domain" description="SAF" evidence="3">
    <location>
        <begin position="72"/>
        <end position="130"/>
    </location>
</feature>
<accession>A0A5Q2FC65</accession>
<dbReference type="InterPro" id="IPR013974">
    <property type="entry name" value="SAF"/>
</dbReference>
<dbReference type="KEGG" id="rain:Rai3103_06235"/>
<keyword evidence="5" id="KW-1185">Reference proteome</keyword>
<evidence type="ECO:0000259" key="3">
    <source>
        <dbReference type="Pfam" id="PF08666"/>
    </source>
</evidence>
<feature type="region of interest" description="Disordered" evidence="1">
    <location>
        <begin position="1"/>
        <end position="35"/>
    </location>
</feature>
<feature type="transmembrane region" description="Helical" evidence="2">
    <location>
        <begin position="44"/>
        <end position="64"/>
    </location>
</feature>
<keyword evidence="2" id="KW-1133">Transmembrane helix</keyword>
<gene>
    <name evidence="4" type="ORF">Rai3103_06235</name>
</gene>
<evidence type="ECO:0000256" key="1">
    <source>
        <dbReference type="SAM" id="MobiDB-lite"/>
    </source>
</evidence>
<keyword evidence="2" id="KW-0472">Membrane</keyword>
<protein>
    <recommendedName>
        <fullName evidence="3">SAF domain-containing protein</fullName>
    </recommendedName>
</protein>
<keyword evidence="2" id="KW-0812">Transmembrane</keyword>
<evidence type="ECO:0000313" key="4">
    <source>
        <dbReference type="EMBL" id="QGF23327.1"/>
    </source>
</evidence>
<dbReference type="Proteomes" id="UP000386847">
    <property type="component" value="Chromosome"/>
</dbReference>
<organism evidence="4 5">
    <name type="scientific">Raineyella fluvialis</name>
    <dbReference type="NCBI Taxonomy" id="2662261"/>
    <lineage>
        <taxon>Bacteria</taxon>
        <taxon>Bacillati</taxon>
        <taxon>Actinomycetota</taxon>
        <taxon>Actinomycetes</taxon>
        <taxon>Propionibacteriales</taxon>
        <taxon>Propionibacteriaceae</taxon>
        <taxon>Raineyella</taxon>
    </lineage>
</organism>
<evidence type="ECO:0000256" key="2">
    <source>
        <dbReference type="SAM" id="Phobius"/>
    </source>
</evidence>
<reference evidence="4 5" key="1">
    <citation type="submission" date="2019-10" db="EMBL/GenBank/DDBJ databases">
        <title>Genomic analysis of Raineyella sp. CBA3103.</title>
        <authorList>
            <person name="Roh S.W."/>
        </authorList>
    </citation>
    <scope>NUCLEOTIDE SEQUENCE [LARGE SCALE GENOMIC DNA]</scope>
    <source>
        <strain evidence="4 5">CBA3103</strain>
    </source>
</reference>
<name>A0A5Q2FC65_9ACTN</name>
<sequence length="229" mass="23857">MMLTSRTATPPAPPASPAQTAPDSRGGATAGRPLAPMRRRQPRWILAGVLAMVIGALGSVALWTQLADTSSVLRLNRTVYRGDVIRAQDLSPVTVGRLNGLDVVPADAMGTVVGKPARTDIAEGGLLTRASVGREDLPAGRAIVGLRLPEGRVPRIPLEPGTPVLLVEATPDQSGAAAATRAFRAEINRAVESSYDQVATLVDVSVARRDAEDVARLAAAGRIILVRGS</sequence>
<dbReference type="EMBL" id="CP045725">
    <property type="protein sequence ID" value="QGF23327.1"/>
    <property type="molecule type" value="Genomic_DNA"/>
</dbReference>
<proteinExistence type="predicted"/>